<dbReference type="EMBL" id="KL597019">
    <property type="protein sequence ID" value="KER20804.1"/>
    <property type="molecule type" value="Genomic_DNA"/>
</dbReference>
<feature type="non-terminal residue" evidence="1">
    <location>
        <position position="1"/>
    </location>
</feature>
<feature type="non-terminal residue" evidence="1">
    <location>
        <position position="64"/>
    </location>
</feature>
<dbReference type="GeneID" id="20324889"/>
<accession>A0A075A067</accession>
<dbReference type="OrthoDB" id="6255742at2759"/>
<name>A0A075A067_OPIVI</name>
<dbReference type="AlphaFoldDB" id="A0A075A067"/>
<proteinExistence type="predicted"/>
<evidence type="ECO:0000313" key="1">
    <source>
        <dbReference type="EMBL" id="KER20804.1"/>
    </source>
</evidence>
<dbReference type="RefSeq" id="XP_009175445.1">
    <property type="nucleotide sequence ID" value="XM_009177181.1"/>
</dbReference>
<gene>
    <name evidence="1" type="ORF">T265_10721</name>
</gene>
<protein>
    <recommendedName>
        <fullName evidence="3">Reverse transcriptase domain-containing protein</fullName>
    </recommendedName>
</protein>
<keyword evidence="2" id="KW-1185">Reference proteome</keyword>
<evidence type="ECO:0000313" key="2">
    <source>
        <dbReference type="Proteomes" id="UP000054324"/>
    </source>
</evidence>
<reference evidence="1 2" key="1">
    <citation type="submission" date="2013-11" db="EMBL/GenBank/DDBJ databases">
        <title>Opisthorchis viverrini - life in the bile duct.</title>
        <authorList>
            <person name="Young N.D."/>
            <person name="Nagarajan N."/>
            <person name="Lin S.J."/>
            <person name="Korhonen P.K."/>
            <person name="Jex A.R."/>
            <person name="Hall R.S."/>
            <person name="Safavi-Hemami H."/>
            <person name="Kaewkong W."/>
            <person name="Bertrand D."/>
            <person name="Gao S."/>
            <person name="Seet Q."/>
            <person name="Wongkham S."/>
            <person name="Teh B.T."/>
            <person name="Wongkham C."/>
            <person name="Intapan P.M."/>
            <person name="Maleewong W."/>
            <person name="Yang X."/>
            <person name="Hu M."/>
            <person name="Wang Z."/>
            <person name="Hofmann A."/>
            <person name="Sternberg P.W."/>
            <person name="Tan P."/>
            <person name="Wang J."/>
            <person name="Gasser R.B."/>
        </authorList>
    </citation>
    <scope>NUCLEOTIDE SEQUENCE [LARGE SCALE GENOMIC DNA]</scope>
</reference>
<organism evidence="1 2">
    <name type="scientific">Opisthorchis viverrini</name>
    <name type="common">Southeast Asian liver fluke</name>
    <dbReference type="NCBI Taxonomy" id="6198"/>
    <lineage>
        <taxon>Eukaryota</taxon>
        <taxon>Metazoa</taxon>
        <taxon>Spiralia</taxon>
        <taxon>Lophotrochozoa</taxon>
        <taxon>Platyhelminthes</taxon>
        <taxon>Trematoda</taxon>
        <taxon>Digenea</taxon>
        <taxon>Opisthorchiida</taxon>
        <taxon>Opisthorchiata</taxon>
        <taxon>Opisthorchiidae</taxon>
        <taxon>Opisthorchis</taxon>
    </lineage>
</organism>
<dbReference type="KEGG" id="ovi:T265_10721"/>
<evidence type="ECO:0008006" key="3">
    <source>
        <dbReference type="Google" id="ProtNLM"/>
    </source>
</evidence>
<dbReference type="CTD" id="20324889"/>
<sequence length="64" mass="7076">CFSRYDIRNIAIHIDFGKVSKSLGTQSGVRQGCSLSPFLLNFVIDKIVKQTLKVHKNPGVQVAC</sequence>
<dbReference type="Proteomes" id="UP000054324">
    <property type="component" value="Unassembled WGS sequence"/>
</dbReference>